<dbReference type="HAMAP" id="MF_01477">
    <property type="entry name" value="Iojap_RsfS"/>
    <property type="match status" value="1"/>
</dbReference>
<gene>
    <name evidence="7" type="primary">EOG090X0AI9</name>
</gene>
<evidence type="ECO:0000256" key="6">
    <source>
        <dbReference type="SAM" id="MobiDB-lite"/>
    </source>
</evidence>
<evidence type="ECO:0000256" key="4">
    <source>
        <dbReference type="ARBA" id="ARBA00053669"/>
    </source>
</evidence>
<reference evidence="7" key="1">
    <citation type="submission" date="2018-08" db="EMBL/GenBank/DDBJ databases">
        <authorList>
            <person name="Cornetti L."/>
        </authorList>
    </citation>
    <scope>NUCLEOTIDE SEQUENCE</scope>
    <source>
        <strain evidence="7">GB-EK1-32</strain>
    </source>
</reference>
<sequence>MLSKKKGNITATQRKARRTNQRYRRSGKKPPSKIEKNSSAVWINLIKTSQKAVRKPAPKYVPDPYDDYEVEKDVMLIAQLDSQQQTSLDSRSNEILEKVEIQEISKGGYLNTEHINAAIALLRTEFPEIGGLFNVQWGQNLSFPAIEKDQWIQIIHTSQNHWITAAFGYADRHAGASLFLTFSPTIMNSHRKYTAELVENKSEEKKSFDEDNWQRIGDSETVEEFDEFQGISLQRGTTGIFDIEEFVEILNQQKLQGIVVIAVPSQLNYVDYMVITTGRSPKQMTAVAEFLRKLSKRRCLTTDPLPVIEGKNNKDWIALDLGNIALHIFSSKVRKIYDLETLWTCGPDFDDLSIEKDILTSPMNSYTFPSQKSV</sequence>
<dbReference type="InterPro" id="IPR043519">
    <property type="entry name" value="NT_sf"/>
</dbReference>
<dbReference type="SUPFAM" id="SSF81301">
    <property type="entry name" value="Nucleotidyltransferase"/>
    <property type="match status" value="1"/>
</dbReference>
<evidence type="ECO:0000256" key="2">
    <source>
        <dbReference type="ARBA" id="ARBA00010574"/>
    </source>
</evidence>
<comment type="subcellular location">
    <subcellularLocation>
        <location evidence="1">Mitochondrion</location>
    </subcellularLocation>
</comment>
<dbReference type="OrthoDB" id="21330at2759"/>
<dbReference type="FunFam" id="3.30.460.10:FF:000018">
    <property type="entry name" value="Mitochondrial assembly of ribosomal large subunit 1"/>
    <property type="match status" value="1"/>
</dbReference>
<evidence type="ECO:0000313" key="7">
    <source>
        <dbReference type="EMBL" id="SVE81481.1"/>
    </source>
</evidence>
<dbReference type="EMBL" id="LR011862">
    <property type="protein sequence ID" value="SVE81481.1"/>
    <property type="molecule type" value="mRNA"/>
</dbReference>
<comment type="similarity">
    <text evidence="2">Belongs to the Iojap/RsfS family.</text>
</comment>
<evidence type="ECO:0000256" key="5">
    <source>
        <dbReference type="ARBA" id="ARBA00073331"/>
    </source>
</evidence>
<evidence type="ECO:0000256" key="1">
    <source>
        <dbReference type="ARBA" id="ARBA00004173"/>
    </source>
</evidence>
<dbReference type="PANTHER" id="PTHR21043:SF0">
    <property type="entry name" value="MITOCHONDRIAL ASSEMBLY OF RIBOSOMAL LARGE SUBUNIT PROTEIN 1"/>
    <property type="match status" value="1"/>
</dbReference>
<proteinExistence type="evidence at transcript level"/>
<feature type="region of interest" description="Disordered" evidence="6">
    <location>
        <begin position="1"/>
        <end position="36"/>
    </location>
</feature>
<protein>
    <recommendedName>
        <fullName evidence="5">Mitochondrial assembly of ribosomal large subunit protein 1</fullName>
    </recommendedName>
</protein>
<organism evidence="7">
    <name type="scientific">Daphnia magna</name>
    <dbReference type="NCBI Taxonomy" id="35525"/>
    <lineage>
        <taxon>Eukaryota</taxon>
        <taxon>Metazoa</taxon>
        <taxon>Ecdysozoa</taxon>
        <taxon>Arthropoda</taxon>
        <taxon>Crustacea</taxon>
        <taxon>Branchiopoda</taxon>
        <taxon>Diplostraca</taxon>
        <taxon>Cladocera</taxon>
        <taxon>Anomopoda</taxon>
        <taxon>Daphniidae</taxon>
        <taxon>Daphnia</taxon>
    </lineage>
</organism>
<keyword evidence="3" id="KW-0496">Mitochondrion</keyword>
<dbReference type="Gene3D" id="3.30.460.10">
    <property type="entry name" value="Beta Polymerase, domain 2"/>
    <property type="match status" value="1"/>
</dbReference>
<feature type="compositionally biased region" description="Basic residues" evidence="6">
    <location>
        <begin position="14"/>
        <end position="31"/>
    </location>
</feature>
<dbReference type="GO" id="GO:0005739">
    <property type="term" value="C:mitochondrion"/>
    <property type="evidence" value="ECO:0007669"/>
    <property type="project" value="UniProtKB-SubCell"/>
</dbReference>
<dbReference type="GO" id="GO:0017148">
    <property type="term" value="P:negative regulation of translation"/>
    <property type="evidence" value="ECO:0007669"/>
    <property type="project" value="TreeGrafter"/>
</dbReference>
<dbReference type="Pfam" id="PF02410">
    <property type="entry name" value="RsfS"/>
    <property type="match status" value="1"/>
</dbReference>
<dbReference type="GO" id="GO:0043023">
    <property type="term" value="F:ribosomal large subunit binding"/>
    <property type="evidence" value="ECO:0007669"/>
    <property type="project" value="TreeGrafter"/>
</dbReference>
<dbReference type="PANTHER" id="PTHR21043">
    <property type="entry name" value="IOJAP SUPERFAMILY ORTHOLOG"/>
    <property type="match status" value="1"/>
</dbReference>
<dbReference type="InterPro" id="IPR004394">
    <property type="entry name" value="Iojap/RsfS/C7orf30"/>
</dbReference>
<name>A0A4Y7MJC1_9CRUS</name>
<comment type="function">
    <text evidence="4">Required for normal mitochondrial ribosome function and mitochondrial translation. May play a role in ribosome biogenesis by preventing premature association of the 28S and 39S ribosomal subunits. Interacts with mitochondrial ribosomal protein uL14m (MRPL14), probably blocking formation of intersubunit bridge B8, preventing association of the 28S and 39S ribosomal subunits. Addition to isolated mitochondrial ribosomal subunits partially inhibits translation, probably by interfering with the association of the 28S and 39S ribosomal subunits and the formation of functional ribosomes. May also participate in the assembly and/or regulation of the stability of the large subunit of the mitochondrial ribosome. May function as a ribosomal silencing factor.</text>
</comment>
<evidence type="ECO:0000256" key="3">
    <source>
        <dbReference type="ARBA" id="ARBA00023128"/>
    </source>
</evidence>
<dbReference type="NCBIfam" id="TIGR00090">
    <property type="entry name" value="rsfS_iojap_ybeB"/>
    <property type="match status" value="1"/>
</dbReference>
<accession>A0A4Y7MJC1</accession>
<dbReference type="GO" id="GO:0090071">
    <property type="term" value="P:negative regulation of ribosome biogenesis"/>
    <property type="evidence" value="ECO:0007669"/>
    <property type="project" value="TreeGrafter"/>
</dbReference>
<dbReference type="AlphaFoldDB" id="A0A4Y7MJC1"/>